<dbReference type="InterPro" id="IPR006640">
    <property type="entry name" value="SprT-like_domain"/>
</dbReference>
<accession>A0ABY2L2U7</accession>
<dbReference type="RefSeq" id="WP_135755007.1">
    <property type="nucleotide sequence ID" value="NZ_RQFD01000019.1"/>
</dbReference>
<sequence length="210" mass="23775">MKKDNDPTESTYNALTTAFNFYNEELFNSELPKCLITLQRKNLNTAGYYSQGRFKRTTADITTDEIAINPAHIKKENIEEVLSTLVHEMTHLWQEHLGKHNSRRAYHNAEWAEKMESIGLMPSDTGKPGGKKTGQKMGDYIIKNGLFQKKSKILLKSGFTLPWGEIVAINPKGISGKKMKYSCPKCLVNVWGKAGLRFACLNCAVEFQVR</sequence>
<organism evidence="2 3">
    <name type="scientific">Leptospira bouyouniensis</name>
    <dbReference type="NCBI Taxonomy" id="2484911"/>
    <lineage>
        <taxon>Bacteria</taxon>
        <taxon>Pseudomonadati</taxon>
        <taxon>Spirochaetota</taxon>
        <taxon>Spirochaetia</taxon>
        <taxon>Leptospirales</taxon>
        <taxon>Leptospiraceae</taxon>
        <taxon>Leptospira</taxon>
    </lineage>
</organism>
<comment type="caution">
    <text evidence="2">The sequence shown here is derived from an EMBL/GenBank/DDBJ whole genome shotgun (WGS) entry which is preliminary data.</text>
</comment>
<dbReference type="Proteomes" id="UP000297617">
    <property type="component" value="Unassembled WGS sequence"/>
</dbReference>
<keyword evidence="3" id="KW-1185">Reference proteome</keyword>
<dbReference type="EMBL" id="RQFD01000019">
    <property type="protein sequence ID" value="TGK45929.1"/>
    <property type="molecule type" value="Genomic_DNA"/>
</dbReference>
<gene>
    <name evidence="2" type="ORF">EHQ10_18685</name>
</gene>
<protein>
    <submittedName>
        <fullName evidence="2">SprT domain-containing protein</fullName>
    </submittedName>
</protein>
<reference evidence="3" key="1">
    <citation type="journal article" date="2019" name="PLoS Negl. Trop. Dis.">
        <title>Revisiting the worldwide diversity of Leptospira species in the environment.</title>
        <authorList>
            <person name="Vincent A.T."/>
            <person name="Schiettekatte O."/>
            <person name="Bourhy P."/>
            <person name="Veyrier F.J."/>
            <person name="Picardeau M."/>
        </authorList>
    </citation>
    <scope>NUCLEOTIDE SEQUENCE [LARGE SCALE GENOMIC DNA]</scope>
    <source>
        <strain evidence="3">201800295</strain>
    </source>
</reference>
<evidence type="ECO:0000313" key="3">
    <source>
        <dbReference type="Proteomes" id="UP000297617"/>
    </source>
</evidence>
<name>A0ABY2L2U7_9LEPT</name>
<evidence type="ECO:0000313" key="2">
    <source>
        <dbReference type="EMBL" id="TGK45929.1"/>
    </source>
</evidence>
<proteinExistence type="predicted"/>
<dbReference type="Pfam" id="PF10263">
    <property type="entry name" value="SprT-like"/>
    <property type="match status" value="1"/>
</dbReference>
<feature type="domain" description="SprT-like" evidence="1">
    <location>
        <begin position="18"/>
        <end position="120"/>
    </location>
</feature>
<evidence type="ECO:0000259" key="1">
    <source>
        <dbReference type="Pfam" id="PF10263"/>
    </source>
</evidence>